<gene>
    <name evidence="2" type="ORF">ACHKAR_21415</name>
</gene>
<reference evidence="2 3" key="1">
    <citation type="journal article" date="2013" name="Int. J. Syst. Evol. Microbiol.">
        <title>Marinoscillum luteum sp. nov., isolated from marine sediment.</title>
        <authorList>
            <person name="Cha I.T."/>
            <person name="Park S.J."/>
            <person name="Kim S.J."/>
            <person name="Kim J.G."/>
            <person name="Jung M.Y."/>
            <person name="Shin K.S."/>
            <person name="Kwon K.K."/>
            <person name="Yang S.H."/>
            <person name="Seo Y.S."/>
            <person name="Rhee S.K."/>
        </authorList>
    </citation>
    <scope>NUCLEOTIDE SEQUENCE [LARGE SCALE GENOMIC DNA]</scope>
    <source>
        <strain evidence="2 3">KCTC 23939</strain>
    </source>
</reference>
<evidence type="ECO:0000313" key="2">
    <source>
        <dbReference type="EMBL" id="MFH6986028.1"/>
    </source>
</evidence>
<evidence type="ECO:0000256" key="1">
    <source>
        <dbReference type="SAM" id="Phobius"/>
    </source>
</evidence>
<protein>
    <recommendedName>
        <fullName evidence="4">LPXTG cell wall anchor domain-containing protein</fullName>
    </recommendedName>
</protein>
<dbReference type="Proteomes" id="UP001610063">
    <property type="component" value="Unassembled WGS sequence"/>
</dbReference>
<keyword evidence="3" id="KW-1185">Reference proteome</keyword>
<accession>A0ABW7NEH2</accession>
<evidence type="ECO:0000313" key="3">
    <source>
        <dbReference type="Proteomes" id="UP001610063"/>
    </source>
</evidence>
<organism evidence="2 3">
    <name type="scientific">Marinoscillum luteum</name>
    <dbReference type="NCBI Taxonomy" id="861051"/>
    <lineage>
        <taxon>Bacteria</taxon>
        <taxon>Pseudomonadati</taxon>
        <taxon>Bacteroidota</taxon>
        <taxon>Cytophagia</taxon>
        <taxon>Cytophagales</taxon>
        <taxon>Reichenbachiellaceae</taxon>
        <taxon>Marinoscillum</taxon>
    </lineage>
</organism>
<proteinExistence type="predicted"/>
<keyword evidence="1" id="KW-0472">Membrane</keyword>
<dbReference type="EMBL" id="JBIPKE010000020">
    <property type="protein sequence ID" value="MFH6986028.1"/>
    <property type="molecule type" value="Genomic_DNA"/>
</dbReference>
<keyword evidence="1" id="KW-0812">Transmembrane</keyword>
<keyword evidence="1" id="KW-1133">Transmembrane helix</keyword>
<sequence>METLAIIYLCLGALVMLFGIRKIRRHLPLRTENSKNQPATEER</sequence>
<feature type="transmembrane region" description="Helical" evidence="1">
    <location>
        <begin position="6"/>
        <end position="23"/>
    </location>
</feature>
<comment type="caution">
    <text evidence="2">The sequence shown here is derived from an EMBL/GenBank/DDBJ whole genome shotgun (WGS) entry which is preliminary data.</text>
</comment>
<dbReference type="RefSeq" id="WP_395419512.1">
    <property type="nucleotide sequence ID" value="NZ_JBIPKE010000020.1"/>
</dbReference>
<name>A0ABW7NEH2_9BACT</name>
<evidence type="ECO:0008006" key="4">
    <source>
        <dbReference type="Google" id="ProtNLM"/>
    </source>
</evidence>